<feature type="region of interest" description="Disordered" evidence="1">
    <location>
        <begin position="43"/>
        <end position="78"/>
    </location>
</feature>
<proteinExistence type="predicted"/>
<evidence type="ECO:0000313" key="4">
    <source>
        <dbReference type="Proteomes" id="UP000536262"/>
    </source>
</evidence>
<evidence type="ECO:0000256" key="1">
    <source>
        <dbReference type="SAM" id="MobiDB-lite"/>
    </source>
</evidence>
<organism evidence="3 4">
    <name type="scientific">Aminobacter aganoensis</name>
    <dbReference type="NCBI Taxonomy" id="83264"/>
    <lineage>
        <taxon>Bacteria</taxon>
        <taxon>Pseudomonadati</taxon>
        <taxon>Pseudomonadota</taxon>
        <taxon>Alphaproteobacteria</taxon>
        <taxon>Hyphomicrobiales</taxon>
        <taxon>Phyllobacteriaceae</taxon>
        <taxon>Aminobacter</taxon>
    </lineage>
</organism>
<evidence type="ECO:0000313" key="3">
    <source>
        <dbReference type="EMBL" id="MBB6357433.1"/>
    </source>
</evidence>
<reference evidence="3 4" key="1">
    <citation type="submission" date="2020-08" db="EMBL/GenBank/DDBJ databases">
        <title>Genomic Encyclopedia of Type Strains, Phase IV (KMG-IV): sequencing the most valuable type-strain genomes for metagenomic binning, comparative biology and taxonomic classification.</title>
        <authorList>
            <person name="Goeker M."/>
        </authorList>
    </citation>
    <scope>NUCLEOTIDE SEQUENCE [LARGE SCALE GENOMIC DNA]</scope>
    <source>
        <strain evidence="3 4">DSM 7051</strain>
    </source>
</reference>
<feature type="compositionally biased region" description="Low complexity" evidence="1">
    <location>
        <begin position="59"/>
        <end position="69"/>
    </location>
</feature>
<dbReference type="RefSeq" id="WP_156381189.1">
    <property type="nucleotide sequence ID" value="NZ_BAABEG010000001.1"/>
</dbReference>
<dbReference type="EMBL" id="JACHOU010000024">
    <property type="protein sequence ID" value="MBB6357433.1"/>
    <property type="molecule type" value="Genomic_DNA"/>
</dbReference>
<evidence type="ECO:0000256" key="2">
    <source>
        <dbReference type="SAM" id="Phobius"/>
    </source>
</evidence>
<feature type="compositionally biased region" description="Basic and acidic residues" evidence="1">
    <location>
        <begin position="47"/>
        <end position="56"/>
    </location>
</feature>
<dbReference type="AlphaFoldDB" id="A0A7X0KNR2"/>
<keyword evidence="2" id="KW-0472">Membrane</keyword>
<name>A0A7X0KNR2_9HYPH</name>
<comment type="caution">
    <text evidence="3">The sequence shown here is derived from an EMBL/GenBank/DDBJ whole genome shotgun (WGS) entry which is preliminary data.</text>
</comment>
<gene>
    <name evidence="3" type="ORF">GGR00_005256</name>
</gene>
<sequence length="94" mass="9804">MGKAGIAIFVLRVIAAAGFIGRFGVMRHGLHGMRLVLAGSRVGGGRLPEREQEQKQQRQHQSQGSQRHGAAIGDNGNAHASLSALGRAVGLGRG</sequence>
<keyword evidence="2" id="KW-0812">Transmembrane</keyword>
<keyword evidence="2" id="KW-1133">Transmembrane helix</keyword>
<keyword evidence="4" id="KW-1185">Reference proteome</keyword>
<feature type="transmembrane region" description="Helical" evidence="2">
    <location>
        <begin position="6"/>
        <end position="25"/>
    </location>
</feature>
<accession>A0A7X0KNR2</accession>
<dbReference type="Proteomes" id="UP000536262">
    <property type="component" value="Unassembled WGS sequence"/>
</dbReference>
<protein>
    <submittedName>
        <fullName evidence="3">Uncharacterized protein</fullName>
    </submittedName>
</protein>